<dbReference type="PANTHER" id="PTHR22930">
    <property type="match status" value="1"/>
</dbReference>
<dbReference type="InterPro" id="IPR026103">
    <property type="entry name" value="HARBI1_animal"/>
</dbReference>
<keyword evidence="2" id="KW-1185">Reference proteome</keyword>
<dbReference type="EMBL" id="JAFHDT010000015">
    <property type="protein sequence ID" value="KAI7799417.1"/>
    <property type="molecule type" value="Genomic_DNA"/>
</dbReference>
<sequence>MACPFLEDVLDEEALILRRAFRHERVYQDRSDPLVFGDDYLIERYRFSGDGLRYLCRLLGPKIQHQTARSHALTVPQMVCVTLRWFASGSFLYSVGDAENLNKGTICCTIRRVCLALKSFSNIFITFPGHRRPLYIKEELYKIAAFPNIIGAVDCTHIRIKSPSGEHEGDYVNRKSFHSINVQQAYNHAHNKTRARIEMTFGLLKPLVSVPAPPEEPPRVAVDVDWENAPIFPDNINGRLVRGQYIASFFT</sequence>
<comment type="caution">
    <text evidence="1">The sequence shown here is derived from an EMBL/GenBank/DDBJ whole genome shotgun (WGS) entry which is preliminary data.</text>
</comment>
<dbReference type="Proteomes" id="UP001059041">
    <property type="component" value="Linkage Group LG15"/>
</dbReference>
<evidence type="ECO:0000313" key="2">
    <source>
        <dbReference type="Proteomes" id="UP001059041"/>
    </source>
</evidence>
<dbReference type="PRINTS" id="PR02086">
    <property type="entry name" value="PUTNUCHARBI1"/>
</dbReference>
<gene>
    <name evidence="1" type="ORF">IRJ41_002568</name>
</gene>
<proteinExistence type="predicted"/>
<dbReference type="InterPro" id="IPR045249">
    <property type="entry name" value="HARBI1-like"/>
</dbReference>
<evidence type="ECO:0000313" key="1">
    <source>
        <dbReference type="EMBL" id="KAI7799417.1"/>
    </source>
</evidence>
<accession>A0A9W7TNR8</accession>
<dbReference type="PANTHER" id="PTHR22930:SF267">
    <property type="entry name" value="NUCLEASE HARBI1-RELATED"/>
    <property type="match status" value="1"/>
</dbReference>
<dbReference type="AlphaFoldDB" id="A0A9W7TNR8"/>
<organism evidence="1 2">
    <name type="scientific">Triplophysa rosa</name>
    <name type="common">Cave loach</name>
    <dbReference type="NCBI Taxonomy" id="992332"/>
    <lineage>
        <taxon>Eukaryota</taxon>
        <taxon>Metazoa</taxon>
        <taxon>Chordata</taxon>
        <taxon>Craniata</taxon>
        <taxon>Vertebrata</taxon>
        <taxon>Euteleostomi</taxon>
        <taxon>Actinopterygii</taxon>
        <taxon>Neopterygii</taxon>
        <taxon>Teleostei</taxon>
        <taxon>Ostariophysi</taxon>
        <taxon>Cypriniformes</taxon>
        <taxon>Nemacheilidae</taxon>
        <taxon>Triplophysa</taxon>
    </lineage>
</organism>
<name>A0A9W7TNR8_TRIRA</name>
<reference evidence="1" key="1">
    <citation type="submission" date="2021-02" db="EMBL/GenBank/DDBJ databases">
        <title>Comparative genomics reveals that relaxation of natural selection precedes convergent phenotypic evolution of cavefish.</title>
        <authorList>
            <person name="Peng Z."/>
        </authorList>
    </citation>
    <scope>NUCLEOTIDE SEQUENCE</scope>
    <source>
        <tissue evidence="1">Muscle</tissue>
    </source>
</reference>
<protein>
    <submittedName>
        <fullName evidence="1">Nuclease HARBI1</fullName>
    </submittedName>
</protein>